<dbReference type="KEGG" id="sti:Sthe_0881"/>
<evidence type="ECO:0000256" key="1">
    <source>
        <dbReference type="ARBA" id="ARBA00022987"/>
    </source>
</evidence>
<proteinExistence type="inferred from homology"/>
<evidence type="ECO:0000256" key="2">
    <source>
        <dbReference type="ARBA" id="ARBA00035108"/>
    </source>
</evidence>
<comment type="similarity">
    <text evidence="3">Belongs to the gas vesicle GvpK family.</text>
</comment>
<dbReference type="EMBL" id="CP001823">
    <property type="protein sequence ID" value="ACZ38318.1"/>
    <property type="molecule type" value="Genomic_DNA"/>
</dbReference>
<dbReference type="PANTHER" id="PTHR40137:SF2">
    <property type="entry name" value="PROTEIN GVPK 1"/>
    <property type="match status" value="1"/>
</dbReference>
<dbReference type="GO" id="GO:0031412">
    <property type="term" value="P:gas vesicle organization"/>
    <property type="evidence" value="ECO:0007669"/>
    <property type="project" value="InterPro"/>
</dbReference>
<dbReference type="eggNOG" id="ENOG50330IR">
    <property type="taxonomic scope" value="Bacteria"/>
</dbReference>
<dbReference type="HOGENOM" id="CLU_1694420_0_0_0"/>
<reference evidence="5 6" key="2">
    <citation type="journal article" date="2010" name="Stand. Genomic Sci.">
        <title>Complete genome sequence of Desulfohalobium retbaense type strain (HR(100)).</title>
        <authorList>
            <person name="Spring S."/>
            <person name="Nolan M."/>
            <person name="Lapidus A."/>
            <person name="Glavina Del Rio T."/>
            <person name="Copeland A."/>
            <person name="Tice H."/>
            <person name="Cheng J.F."/>
            <person name="Lucas S."/>
            <person name="Land M."/>
            <person name="Chen F."/>
            <person name="Bruce D."/>
            <person name="Goodwin L."/>
            <person name="Pitluck S."/>
            <person name="Ivanova N."/>
            <person name="Mavromatis K."/>
            <person name="Mikhailova N."/>
            <person name="Pati A."/>
            <person name="Chen A."/>
            <person name="Palaniappan K."/>
            <person name="Hauser L."/>
            <person name="Chang Y.J."/>
            <person name="Jeffries C.D."/>
            <person name="Munk C."/>
            <person name="Kiss H."/>
            <person name="Chain P."/>
            <person name="Han C."/>
            <person name="Brettin T."/>
            <person name="Detter J.C."/>
            <person name="Schuler E."/>
            <person name="Goker M."/>
            <person name="Rohde M."/>
            <person name="Bristow J."/>
            <person name="Eisen J.A."/>
            <person name="Markowitz V."/>
            <person name="Hugenholtz P."/>
            <person name="Kyrpides N.C."/>
            <person name="Klenk H.P."/>
        </authorList>
    </citation>
    <scope>NUCLEOTIDE SEQUENCE [LARGE SCALE GENOMIC DNA]</scope>
    <source>
        <strain evidence="6">ATCC 49802 / DSM 20745 / S 6022</strain>
    </source>
</reference>
<evidence type="ECO:0000313" key="6">
    <source>
        <dbReference type="Proteomes" id="UP000002027"/>
    </source>
</evidence>
<organism evidence="5 6">
    <name type="scientific">Sphaerobacter thermophilus (strain ATCC 49802 / DSM 20745 / KCCM 41009 / NCIMB 13125 / S 6022)</name>
    <dbReference type="NCBI Taxonomy" id="479434"/>
    <lineage>
        <taxon>Bacteria</taxon>
        <taxon>Pseudomonadati</taxon>
        <taxon>Thermomicrobiota</taxon>
        <taxon>Thermomicrobia</taxon>
        <taxon>Sphaerobacterales</taxon>
        <taxon>Sphaerobacterineae</taxon>
        <taxon>Sphaerobacteraceae</taxon>
        <taxon>Sphaerobacter</taxon>
    </lineage>
</organism>
<feature type="compositionally biased region" description="Basic and acidic residues" evidence="4">
    <location>
        <begin position="1"/>
        <end position="15"/>
    </location>
</feature>
<reference evidence="6" key="1">
    <citation type="submission" date="2009-11" db="EMBL/GenBank/DDBJ databases">
        <title>The complete chromosome 1 of Sphaerobacter thermophilus DSM 20745.</title>
        <authorList>
            <person name="Lucas S."/>
            <person name="Copeland A."/>
            <person name="Lapidus A."/>
            <person name="Glavina del Rio T."/>
            <person name="Dalin E."/>
            <person name="Tice H."/>
            <person name="Bruce D."/>
            <person name="Goodwin L."/>
            <person name="Pitluck S."/>
            <person name="Kyrpides N."/>
            <person name="Mavromatis K."/>
            <person name="Ivanova N."/>
            <person name="Mikhailova N."/>
            <person name="LaButti K.M."/>
            <person name="Clum A."/>
            <person name="Sun H.I."/>
            <person name="Brettin T."/>
            <person name="Detter J.C."/>
            <person name="Han C."/>
            <person name="Larimer F."/>
            <person name="Land M."/>
            <person name="Hauser L."/>
            <person name="Markowitz V."/>
            <person name="Cheng J.F."/>
            <person name="Hugenholtz P."/>
            <person name="Woyke T."/>
            <person name="Wu D."/>
            <person name="Steenblock K."/>
            <person name="Schneider S."/>
            <person name="Pukall R."/>
            <person name="Goeker M."/>
            <person name="Klenk H.P."/>
            <person name="Eisen J.A."/>
        </authorList>
    </citation>
    <scope>NUCLEOTIDE SEQUENCE [LARGE SCALE GENOMIC DNA]</scope>
    <source>
        <strain evidence="6">ATCC 49802 / DSM 20745 / S 6022</strain>
    </source>
</reference>
<dbReference type="InParanoid" id="D1C251"/>
<dbReference type="STRING" id="479434.Sthe_0881"/>
<dbReference type="RefSeq" id="WP_012871365.1">
    <property type="nucleotide sequence ID" value="NC_013523.1"/>
</dbReference>
<gene>
    <name evidence="5" type="ordered locus">Sthe_0881</name>
</gene>
<dbReference type="GO" id="GO:0031411">
    <property type="term" value="C:gas vesicle"/>
    <property type="evidence" value="ECO:0007669"/>
    <property type="project" value="UniProtKB-SubCell"/>
</dbReference>
<protein>
    <submittedName>
        <fullName evidence="5">Gas vesicle K</fullName>
    </submittedName>
</protein>
<sequence length="155" mass="17158">MTLHSGKSDDVDSVTREPLPPIDERLSGDLEALDHFARELSQLRTSGRAQTVPSTDRQVSGAGMMPDRIDADPETAEQGLAKLVLTLVDILRQVLEKQAIRRMEAGSLSEAEIERLGETFLRLNQKLDELKAAFGLEDDDLRLNLGPIRDLLSEP</sequence>
<keyword evidence="1" id="KW-0304">Gas vesicle</keyword>
<keyword evidence="6" id="KW-1185">Reference proteome</keyword>
<feature type="compositionally biased region" description="Polar residues" evidence="4">
    <location>
        <begin position="44"/>
        <end position="58"/>
    </location>
</feature>
<feature type="region of interest" description="Disordered" evidence="4">
    <location>
        <begin position="1"/>
        <end position="26"/>
    </location>
</feature>
<name>D1C251_SPHTD</name>
<dbReference type="Proteomes" id="UP000002027">
    <property type="component" value="Chromosome 1"/>
</dbReference>
<accession>D1C251</accession>
<dbReference type="InterPro" id="IPR007805">
    <property type="entry name" value="GvpK"/>
</dbReference>
<dbReference type="Pfam" id="PF05121">
    <property type="entry name" value="GvpK"/>
    <property type="match status" value="1"/>
</dbReference>
<feature type="region of interest" description="Disordered" evidence="4">
    <location>
        <begin position="44"/>
        <end position="70"/>
    </location>
</feature>
<dbReference type="AlphaFoldDB" id="D1C251"/>
<comment type="subcellular location">
    <subcellularLocation>
        <location evidence="2">Gas vesicle</location>
    </subcellularLocation>
</comment>
<evidence type="ECO:0000313" key="5">
    <source>
        <dbReference type="EMBL" id="ACZ38318.1"/>
    </source>
</evidence>
<dbReference type="PANTHER" id="PTHR40137">
    <property type="entry name" value="PROTEIN GVPK 1"/>
    <property type="match status" value="1"/>
</dbReference>
<dbReference type="OrthoDB" id="1448580at2"/>
<evidence type="ECO:0000256" key="3">
    <source>
        <dbReference type="ARBA" id="ARBA00035659"/>
    </source>
</evidence>
<evidence type="ECO:0000256" key="4">
    <source>
        <dbReference type="SAM" id="MobiDB-lite"/>
    </source>
</evidence>